<dbReference type="PROSITE" id="PS50102">
    <property type="entry name" value="RRM"/>
    <property type="match status" value="1"/>
</dbReference>
<dbReference type="InterPro" id="IPR035979">
    <property type="entry name" value="RBD_domain_sf"/>
</dbReference>
<protein>
    <recommendedName>
        <fullName evidence="3">RRM domain-containing protein</fullName>
    </recommendedName>
</protein>
<dbReference type="FunCoup" id="A0A665UXB1">
    <property type="interactions" value="934"/>
</dbReference>
<dbReference type="InterPro" id="IPR012677">
    <property type="entry name" value="Nucleotide-bd_a/b_plait_sf"/>
</dbReference>
<dbReference type="Gene3D" id="3.30.160.20">
    <property type="match status" value="1"/>
</dbReference>
<reference evidence="4" key="3">
    <citation type="submission" date="2025-09" db="UniProtKB">
        <authorList>
            <consortium name="Ensembl"/>
        </authorList>
    </citation>
    <scope>IDENTIFICATION</scope>
</reference>
<name>A0A665UXB1_ECHNA</name>
<proteinExistence type="predicted"/>
<dbReference type="Proteomes" id="UP000472264">
    <property type="component" value="Chromosome 10"/>
</dbReference>
<dbReference type="PANTHER" id="PTHR21245">
    <property type="entry name" value="HETEROGENEOUS NUCLEAR RIBONUCLEOPROTEIN"/>
    <property type="match status" value="1"/>
</dbReference>
<evidence type="ECO:0000313" key="4">
    <source>
        <dbReference type="Ensembl" id="ENSENLP00000024041.1"/>
    </source>
</evidence>
<evidence type="ECO:0000259" key="3">
    <source>
        <dbReference type="PROSITE" id="PS50102"/>
    </source>
</evidence>
<dbReference type="SUPFAM" id="SSF54768">
    <property type="entry name" value="dsRNA-binding domain-like"/>
    <property type="match status" value="1"/>
</dbReference>
<dbReference type="Pfam" id="PF00076">
    <property type="entry name" value="RRM_1"/>
    <property type="match status" value="1"/>
</dbReference>
<dbReference type="InterPro" id="IPR000504">
    <property type="entry name" value="RRM_dom"/>
</dbReference>
<dbReference type="Ensembl" id="ENSENLT00000024826.1">
    <property type="protein sequence ID" value="ENSENLP00000024041.1"/>
    <property type="gene ID" value="ENSENLG00000010544.1"/>
</dbReference>
<reference evidence="4" key="2">
    <citation type="submission" date="2025-08" db="UniProtKB">
        <authorList>
            <consortium name="Ensembl"/>
        </authorList>
    </citation>
    <scope>IDENTIFICATION</scope>
</reference>
<dbReference type="GO" id="GO:0003723">
    <property type="term" value="F:RNA binding"/>
    <property type="evidence" value="ECO:0007669"/>
    <property type="project" value="UniProtKB-UniRule"/>
</dbReference>
<dbReference type="OMA" id="CERVNPV"/>
<feature type="domain" description="RRM" evidence="3">
    <location>
        <begin position="71"/>
        <end position="149"/>
    </location>
</feature>
<accession>A0A665UXB1</accession>
<evidence type="ECO:0000256" key="2">
    <source>
        <dbReference type="PROSITE-ProRule" id="PRU00176"/>
    </source>
</evidence>
<evidence type="ECO:0000313" key="5">
    <source>
        <dbReference type="Proteomes" id="UP000472264"/>
    </source>
</evidence>
<keyword evidence="1 2" id="KW-0694">RNA-binding</keyword>
<evidence type="ECO:0000256" key="1">
    <source>
        <dbReference type="ARBA" id="ARBA00022884"/>
    </source>
</evidence>
<keyword evidence="5" id="KW-1185">Reference proteome</keyword>
<dbReference type="Pfam" id="PF14709">
    <property type="entry name" value="DND1_DSRM"/>
    <property type="match status" value="1"/>
</dbReference>
<dbReference type="AlphaFoldDB" id="A0A665UXB1"/>
<dbReference type="Gene3D" id="3.30.70.330">
    <property type="match status" value="1"/>
</dbReference>
<dbReference type="SMART" id="SM00360">
    <property type="entry name" value="RRM"/>
    <property type="match status" value="1"/>
</dbReference>
<sequence length="400" mass="44087">LPACHRGEDTEPPAAKPERRSFLSKILNHKRLQGLETWLKATNTKLTQVNGQRKYGGPPDVWDGPTPAAHSEVFISQIPREVYEDVLIPLFSSVGPLWEFRLMMNFSGQNRGFAYAKYSSSEVAAHAIHLLHGHMVEPGFFLSVQCSMEKRHLCIGNLPAATRKENLLQVMCALVDGVKKVSLKPGPGIDEVSAIVAFTSHYTASMAKKILVEVFKRQFALTLSVKWQSSESSSNYEPLPPHKTAKSLASPWKMLPRLLLNAPRTSVSPPCLAQAPSTPPGFCRAVGETAAPPCSPSLEQLVAASPTMLLQRLCEATRLGQPLYEMYYSHVGRDRFLYFTYTVRVPGITVPFRGLVMVLPGHTATSTLEKAQQAVALQVLQRVQCNQSTPTLMSVVKSII</sequence>
<dbReference type="SUPFAM" id="SSF54928">
    <property type="entry name" value="RNA-binding domain, RBD"/>
    <property type="match status" value="1"/>
</dbReference>
<dbReference type="InParanoid" id="A0A665UXB1"/>
<reference evidence="4" key="1">
    <citation type="submission" date="2021-04" db="EMBL/GenBank/DDBJ databases">
        <authorList>
            <consortium name="Wellcome Sanger Institute Data Sharing"/>
        </authorList>
    </citation>
    <scope>NUCLEOTIDE SEQUENCE [LARGE SCALE GENOMIC DNA]</scope>
</reference>
<organism evidence="4 5">
    <name type="scientific">Echeneis naucrates</name>
    <name type="common">Live sharksucker</name>
    <dbReference type="NCBI Taxonomy" id="173247"/>
    <lineage>
        <taxon>Eukaryota</taxon>
        <taxon>Metazoa</taxon>
        <taxon>Chordata</taxon>
        <taxon>Craniata</taxon>
        <taxon>Vertebrata</taxon>
        <taxon>Euteleostomi</taxon>
        <taxon>Actinopterygii</taxon>
        <taxon>Neopterygii</taxon>
        <taxon>Teleostei</taxon>
        <taxon>Neoteleostei</taxon>
        <taxon>Acanthomorphata</taxon>
        <taxon>Carangaria</taxon>
        <taxon>Carangiformes</taxon>
        <taxon>Echeneidae</taxon>
        <taxon>Echeneis</taxon>
    </lineage>
</organism>